<name>A0ABS8TN71_DATST</name>
<sequence>MPKAVFPRAKYRLRRMSLFKDLAISQYQHFTGRIAVEARQNLWCNTMRAMLRDCMHWPEQLGCDRGSLHAFAVIAAGQRSSHHRIKSTLFIERPSLQSTLTKGAQTKDDRFE</sequence>
<evidence type="ECO:0000313" key="1">
    <source>
        <dbReference type="EMBL" id="MCD7472354.1"/>
    </source>
</evidence>
<dbReference type="EMBL" id="JACEIK010001818">
    <property type="protein sequence ID" value="MCD7472354.1"/>
    <property type="molecule type" value="Genomic_DNA"/>
</dbReference>
<reference evidence="1 2" key="1">
    <citation type="journal article" date="2021" name="BMC Genomics">
        <title>Datura genome reveals duplications of psychoactive alkaloid biosynthetic genes and high mutation rate following tissue culture.</title>
        <authorList>
            <person name="Rajewski A."/>
            <person name="Carter-House D."/>
            <person name="Stajich J."/>
            <person name="Litt A."/>
        </authorList>
    </citation>
    <scope>NUCLEOTIDE SEQUENCE [LARGE SCALE GENOMIC DNA]</scope>
    <source>
        <strain evidence="1">AR-01</strain>
    </source>
</reference>
<proteinExistence type="predicted"/>
<keyword evidence="2" id="KW-1185">Reference proteome</keyword>
<comment type="caution">
    <text evidence="1">The sequence shown here is derived from an EMBL/GenBank/DDBJ whole genome shotgun (WGS) entry which is preliminary data.</text>
</comment>
<dbReference type="Proteomes" id="UP000823775">
    <property type="component" value="Unassembled WGS sequence"/>
</dbReference>
<feature type="non-terminal residue" evidence="1">
    <location>
        <position position="112"/>
    </location>
</feature>
<protein>
    <submittedName>
        <fullName evidence="1">Uncharacterized protein</fullName>
    </submittedName>
</protein>
<accession>A0ABS8TN71</accession>
<gene>
    <name evidence="1" type="ORF">HAX54_013510</name>
</gene>
<organism evidence="1 2">
    <name type="scientific">Datura stramonium</name>
    <name type="common">Jimsonweed</name>
    <name type="synonym">Common thornapple</name>
    <dbReference type="NCBI Taxonomy" id="4076"/>
    <lineage>
        <taxon>Eukaryota</taxon>
        <taxon>Viridiplantae</taxon>
        <taxon>Streptophyta</taxon>
        <taxon>Embryophyta</taxon>
        <taxon>Tracheophyta</taxon>
        <taxon>Spermatophyta</taxon>
        <taxon>Magnoliopsida</taxon>
        <taxon>eudicotyledons</taxon>
        <taxon>Gunneridae</taxon>
        <taxon>Pentapetalae</taxon>
        <taxon>asterids</taxon>
        <taxon>lamiids</taxon>
        <taxon>Solanales</taxon>
        <taxon>Solanaceae</taxon>
        <taxon>Solanoideae</taxon>
        <taxon>Datureae</taxon>
        <taxon>Datura</taxon>
    </lineage>
</organism>
<evidence type="ECO:0000313" key="2">
    <source>
        <dbReference type="Proteomes" id="UP000823775"/>
    </source>
</evidence>